<dbReference type="InterPro" id="IPR058031">
    <property type="entry name" value="AAA_lid_NorR"/>
</dbReference>
<dbReference type="PROSITE" id="PS50045">
    <property type="entry name" value="SIGMA54_INTERACT_4"/>
    <property type="match status" value="1"/>
</dbReference>
<dbReference type="Pfam" id="PF00158">
    <property type="entry name" value="Sigma54_activat"/>
    <property type="match status" value="1"/>
</dbReference>
<keyword evidence="8" id="KW-1185">Reference proteome</keyword>
<name>A0ABQ5QI00_9BACT</name>
<dbReference type="CDD" id="cd00009">
    <property type="entry name" value="AAA"/>
    <property type="match status" value="1"/>
</dbReference>
<organism evidence="7 8">
    <name type="scientific">Geothrix limicola</name>
    <dbReference type="NCBI Taxonomy" id="2927978"/>
    <lineage>
        <taxon>Bacteria</taxon>
        <taxon>Pseudomonadati</taxon>
        <taxon>Acidobacteriota</taxon>
        <taxon>Holophagae</taxon>
        <taxon>Holophagales</taxon>
        <taxon>Holophagaceae</taxon>
        <taxon>Geothrix</taxon>
    </lineage>
</organism>
<dbReference type="Gene3D" id="1.10.8.60">
    <property type="match status" value="1"/>
</dbReference>
<evidence type="ECO:0000256" key="1">
    <source>
        <dbReference type="ARBA" id="ARBA00022741"/>
    </source>
</evidence>
<keyword evidence="4" id="KW-0238">DNA-binding</keyword>
<dbReference type="Proteomes" id="UP001165069">
    <property type="component" value="Unassembled WGS sequence"/>
</dbReference>
<evidence type="ECO:0000256" key="3">
    <source>
        <dbReference type="ARBA" id="ARBA00023015"/>
    </source>
</evidence>
<proteinExistence type="predicted"/>
<dbReference type="SUPFAM" id="SSF52540">
    <property type="entry name" value="P-loop containing nucleoside triphosphate hydrolases"/>
    <property type="match status" value="1"/>
</dbReference>
<reference evidence="7 8" key="1">
    <citation type="journal article" date="2023" name="Antonie Van Leeuwenhoek">
        <title>Mesoterricola silvestris gen. nov., sp. nov., Mesoterricola sediminis sp. nov., Geothrix oryzae sp. nov., Geothrix edaphica sp. nov., Geothrix rubra sp. nov., and Geothrix limicola sp. nov., six novel members of Acidobacteriota isolated from soils.</title>
        <authorList>
            <person name="Itoh H."/>
            <person name="Sugisawa Y."/>
            <person name="Mise K."/>
            <person name="Xu Z."/>
            <person name="Kuniyasu M."/>
            <person name="Ushijima N."/>
            <person name="Kawano K."/>
            <person name="Kobayashi E."/>
            <person name="Shiratori Y."/>
            <person name="Masuda Y."/>
            <person name="Senoo K."/>
        </authorList>
    </citation>
    <scope>NUCLEOTIDE SEQUENCE [LARGE SCALE GENOMIC DNA]</scope>
    <source>
        <strain evidence="7 8">Red804</strain>
    </source>
</reference>
<dbReference type="SUPFAM" id="SSF46689">
    <property type="entry name" value="Homeodomain-like"/>
    <property type="match status" value="1"/>
</dbReference>
<dbReference type="Gene3D" id="1.10.10.60">
    <property type="entry name" value="Homeodomain-like"/>
    <property type="match status" value="1"/>
</dbReference>
<keyword evidence="2" id="KW-0067">ATP-binding</keyword>
<dbReference type="PRINTS" id="PR01590">
    <property type="entry name" value="HTHFIS"/>
</dbReference>
<evidence type="ECO:0000256" key="2">
    <source>
        <dbReference type="ARBA" id="ARBA00022840"/>
    </source>
</evidence>
<dbReference type="PROSITE" id="PS00688">
    <property type="entry name" value="SIGMA54_INTERACT_3"/>
    <property type="match status" value="1"/>
</dbReference>
<gene>
    <name evidence="7" type="ORF">GETHLI_26780</name>
</gene>
<dbReference type="InterPro" id="IPR025943">
    <property type="entry name" value="Sigma_54_int_dom_ATP-bd_2"/>
</dbReference>
<feature type="domain" description="Sigma-54 factor interaction" evidence="6">
    <location>
        <begin position="1"/>
        <end position="213"/>
    </location>
</feature>
<dbReference type="Gene3D" id="3.40.50.300">
    <property type="entry name" value="P-loop containing nucleotide triphosphate hydrolases"/>
    <property type="match status" value="1"/>
</dbReference>
<sequence>MSACDAPVLIEGETGTGKELAARAIHYQSARQNGPFIPVNCGAIPDSLIESELFGHRKGAFTDAKENQPGLVTLAEGGSLFLDEVDALSTKGQVTLLRFLQDQEFRPLGARQVEHGNVRILAASNASLPLLAERGAFRSDLLYRLRILCLELAPLRERRGDLEPLSAWFLDACHQRFGLGVKSLHPDSLAWMNQYHWPGNIRELENLLYREYLLSEGPVMRVEAPKGMRLAAPDPVDAPSDDLSFHRAKARAVEAFERNYLTRLLDLAGGNVSLAARLAGKERRSLGKLLKKHGLGRAPRPKAFSRDGLISA</sequence>
<dbReference type="InterPro" id="IPR002078">
    <property type="entry name" value="Sigma_54_int"/>
</dbReference>
<dbReference type="InterPro" id="IPR009057">
    <property type="entry name" value="Homeodomain-like_sf"/>
</dbReference>
<dbReference type="Pfam" id="PF02954">
    <property type="entry name" value="HTH_8"/>
    <property type="match status" value="1"/>
</dbReference>
<dbReference type="SMART" id="SM00382">
    <property type="entry name" value="AAA"/>
    <property type="match status" value="1"/>
</dbReference>
<dbReference type="InterPro" id="IPR003593">
    <property type="entry name" value="AAA+_ATPase"/>
</dbReference>
<dbReference type="InterPro" id="IPR025944">
    <property type="entry name" value="Sigma_54_int_dom_CS"/>
</dbReference>
<keyword evidence="5" id="KW-0804">Transcription</keyword>
<evidence type="ECO:0000256" key="5">
    <source>
        <dbReference type="ARBA" id="ARBA00023163"/>
    </source>
</evidence>
<evidence type="ECO:0000259" key="6">
    <source>
        <dbReference type="PROSITE" id="PS50045"/>
    </source>
</evidence>
<keyword evidence="3" id="KW-0805">Transcription regulation</keyword>
<keyword evidence="1" id="KW-0547">Nucleotide-binding</keyword>
<dbReference type="PROSITE" id="PS00676">
    <property type="entry name" value="SIGMA54_INTERACT_2"/>
    <property type="match status" value="1"/>
</dbReference>
<comment type="caution">
    <text evidence="7">The sequence shown here is derived from an EMBL/GenBank/DDBJ whole genome shotgun (WGS) entry which is preliminary data.</text>
</comment>
<protein>
    <recommendedName>
        <fullName evidence="6">Sigma-54 factor interaction domain-containing protein</fullName>
    </recommendedName>
</protein>
<dbReference type="Pfam" id="PF25601">
    <property type="entry name" value="AAA_lid_14"/>
    <property type="match status" value="1"/>
</dbReference>
<dbReference type="EMBL" id="BSDE01000005">
    <property type="protein sequence ID" value="GLH74176.1"/>
    <property type="molecule type" value="Genomic_DNA"/>
</dbReference>
<dbReference type="InterPro" id="IPR002197">
    <property type="entry name" value="HTH_Fis"/>
</dbReference>
<dbReference type="PANTHER" id="PTHR32071">
    <property type="entry name" value="TRANSCRIPTIONAL REGULATORY PROTEIN"/>
    <property type="match status" value="1"/>
</dbReference>
<evidence type="ECO:0000256" key="4">
    <source>
        <dbReference type="ARBA" id="ARBA00023125"/>
    </source>
</evidence>
<dbReference type="InterPro" id="IPR027417">
    <property type="entry name" value="P-loop_NTPase"/>
</dbReference>
<evidence type="ECO:0000313" key="7">
    <source>
        <dbReference type="EMBL" id="GLH74176.1"/>
    </source>
</evidence>
<evidence type="ECO:0000313" key="8">
    <source>
        <dbReference type="Proteomes" id="UP001165069"/>
    </source>
</evidence>
<accession>A0ABQ5QI00</accession>